<feature type="compositionally biased region" description="Polar residues" evidence="1">
    <location>
        <begin position="24"/>
        <end position="35"/>
    </location>
</feature>
<reference evidence="2 3" key="1">
    <citation type="submission" date="2019-04" db="EMBL/GenBank/DDBJ databases">
        <authorList>
            <consortium name="DOE Joint Genome Institute"/>
            <person name="Mondo S."/>
            <person name="Kjaerbolling I."/>
            <person name="Vesth T."/>
            <person name="Frisvad J.C."/>
            <person name="Nybo J.L."/>
            <person name="Theobald S."/>
            <person name="Kildgaard S."/>
            <person name="Isbrandt T."/>
            <person name="Kuo A."/>
            <person name="Sato A."/>
            <person name="Lyhne E.K."/>
            <person name="Kogle M.E."/>
            <person name="Wiebenga A."/>
            <person name="Kun R.S."/>
            <person name="Lubbers R.J."/>
            <person name="Makela M.R."/>
            <person name="Barry K."/>
            <person name="Chovatia M."/>
            <person name="Clum A."/>
            <person name="Daum C."/>
            <person name="Haridas S."/>
            <person name="He G."/>
            <person name="LaButti K."/>
            <person name="Lipzen A."/>
            <person name="Riley R."/>
            <person name="Salamov A."/>
            <person name="Simmons B.A."/>
            <person name="Magnuson J.K."/>
            <person name="Henrissat B."/>
            <person name="Mortensen U.H."/>
            <person name="Larsen T.O."/>
            <person name="Devries R.P."/>
            <person name="Grigoriev I.V."/>
            <person name="Machida M."/>
            <person name="Baker S.E."/>
            <person name="Andersen M.R."/>
            <person name="Cantor M.N."/>
            <person name="Hua S.X."/>
        </authorList>
    </citation>
    <scope>NUCLEOTIDE SEQUENCE [LARGE SCALE GENOMIC DNA]</scope>
    <source>
        <strain evidence="2 3">CBS 117616</strain>
    </source>
</reference>
<dbReference type="Proteomes" id="UP000325395">
    <property type="component" value="Unassembled WGS sequence"/>
</dbReference>
<keyword evidence="3" id="KW-1185">Reference proteome</keyword>
<evidence type="ECO:0000313" key="3">
    <source>
        <dbReference type="Proteomes" id="UP000325395"/>
    </source>
</evidence>
<organism evidence="2 3">
    <name type="scientific">Aspergillus pseudocaelatus</name>
    <dbReference type="NCBI Taxonomy" id="1825620"/>
    <lineage>
        <taxon>Eukaryota</taxon>
        <taxon>Fungi</taxon>
        <taxon>Dikarya</taxon>
        <taxon>Ascomycota</taxon>
        <taxon>Pezizomycotina</taxon>
        <taxon>Eurotiomycetes</taxon>
        <taxon>Eurotiomycetidae</taxon>
        <taxon>Eurotiales</taxon>
        <taxon>Aspergillaceae</taxon>
        <taxon>Aspergillus</taxon>
        <taxon>Aspergillus subgen. Circumdati</taxon>
    </lineage>
</organism>
<feature type="region of interest" description="Disordered" evidence="1">
    <location>
        <begin position="1"/>
        <end position="70"/>
    </location>
</feature>
<accession>A0ABQ6W9L4</accession>
<evidence type="ECO:0000256" key="1">
    <source>
        <dbReference type="SAM" id="MobiDB-lite"/>
    </source>
</evidence>
<protein>
    <submittedName>
        <fullName evidence="2">Uncharacterized protein</fullName>
    </submittedName>
</protein>
<sequence>MIEQRPPQSPPPQAQCSSRMTEMGTWTANISSRSDTNNKHHVPSSPPSHLEPIHSYGDVHYNTASRPQSPVWNRNEHQISLSSDQSVALDADPTEGPVSCEANIQLDGPEAESAPCAEKITLKALLEKIRQEKGTEQVDLLSVCFGEPGVDLNVHIQGDFTVTLL</sequence>
<name>A0ABQ6W9L4_9EURO</name>
<gene>
    <name evidence="2" type="ORF">BDV36DRAFT_299599</name>
</gene>
<dbReference type="EMBL" id="ML735798">
    <property type="protein sequence ID" value="KAE8413817.1"/>
    <property type="molecule type" value="Genomic_DNA"/>
</dbReference>
<proteinExistence type="predicted"/>
<evidence type="ECO:0000313" key="2">
    <source>
        <dbReference type="EMBL" id="KAE8413817.1"/>
    </source>
</evidence>